<comment type="caution">
    <text evidence="2">The sequence shown here is derived from an EMBL/GenBank/DDBJ whole genome shotgun (WGS) entry which is preliminary data.</text>
</comment>
<keyword evidence="1" id="KW-1133">Transmembrane helix</keyword>
<feature type="transmembrane region" description="Helical" evidence="1">
    <location>
        <begin position="62"/>
        <end position="84"/>
    </location>
</feature>
<feature type="transmembrane region" description="Helical" evidence="1">
    <location>
        <begin position="90"/>
        <end position="110"/>
    </location>
</feature>
<proteinExistence type="predicted"/>
<dbReference type="VEuPathDB" id="FungiDB:A1O9_09801"/>
<dbReference type="RefSeq" id="XP_013256596.1">
    <property type="nucleotide sequence ID" value="XM_013401142.1"/>
</dbReference>
<feature type="transmembrane region" description="Helical" evidence="1">
    <location>
        <begin position="20"/>
        <end position="41"/>
    </location>
</feature>
<dbReference type="InterPro" id="IPR025363">
    <property type="entry name" value="DUF4267"/>
</dbReference>
<evidence type="ECO:0000256" key="1">
    <source>
        <dbReference type="SAM" id="Phobius"/>
    </source>
</evidence>
<dbReference type="HOGENOM" id="CLU_147500_0_0_1"/>
<dbReference type="Proteomes" id="UP000027920">
    <property type="component" value="Unassembled WGS sequence"/>
</dbReference>
<keyword evidence="3" id="KW-1185">Reference proteome</keyword>
<reference evidence="2 3" key="1">
    <citation type="submission" date="2013-03" db="EMBL/GenBank/DDBJ databases">
        <title>The Genome Sequence of Exophiala aquamarina CBS 119918.</title>
        <authorList>
            <consortium name="The Broad Institute Genomics Platform"/>
            <person name="Cuomo C."/>
            <person name="de Hoog S."/>
            <person name="Gorbushina A."/>
            <person name="Walker B."/>
            <person name="Young S.K."/>
            <person name="Zeng Q."/>
            <person name="Gargeya S."/>
            <person name="Fitzgerald M."/>
            <person name="Haas B."/>
            <person name="Abouelleil A."/>
            <person name="Allen A.W."/>
            <person name="Alvarado L."/>
            <person name="Arachchi H.M."/>
            <person name="Berlin A.M."/>
            <person name="Chapman S.B."/>
            <person name="Gainer-Dewar J."/>
            <person name="Goldberg J."/>
            <person name="Griggs A."/>
            <person name="Gujja S."/>
            <person name="Hansen M."/>
            <person name="Howarth C."/>
            <person name="Imamovic A."/>
            <person name="Ireland A."/>
            <person name="Larimer J."/>
            <person name="McCowan C."/>
            <person name="Murphy C."/>
            <person name="Pearson M."/>
            <person name="Poon T.W."/>
            <person name="Priest M."/>
            <person name="Roberts A."/>
            <person name="Saif S."/>
            <person name="Shea T."/>
            <person name="Sisk P."/>
            <person name="Sykes S."/>
            <person name="Wortman J."/>
            <person name="Nusbaum C."/>
            <person name="Birren B."/>
        </authorList>
    </citation>
    <scope>NUCLEOTIDE SEQUENCE [LARGE SCALE GENOMIC DNA]</scope>
    <source>
        <strain evidence="2 3">CBS 119918</strain>
    </source>
</reference>
<accession>A0A072P2B7</accession>
<dbReference type="EMBL" id="AMGV01000011">
    <property type="protein sequence ID" value="KEF54006.1"/>
    <property type="molecule type" value="Genomic_DNA"/>
</dbReference>
<dbReference type="AlphaFoldDB" id="A0A072P2B7"/>
<name>A0A072P2B7_9EURO</name>
<dbReference type="OrthoDB" id="4118836at2759"/>
<sequence length="168" mass="18201">MATTTTATASIPSLLTLAGLPYLITHGITLLLLSVFIMSWISPRQLCASALFPQAPDRPLPTFFYIFAVRELVLGLALLLLQAYGEWRAVVVLLACISINGIGDFFFAALEVGFDESVKAGYGQGQGQGKGRGKEGAGGSLWWAAFKGHGVPTIAGYWAAWRLWQEHW</sequence>
<gene>
    <name evidence="2" type="ORF">A1O9_09801</name>
</gene>
<evidence type="ECO:0000313" key="2">
    <source>
        <dbReference type="EMBL" id="KEF54006.1"/>
    </source>
</evidence>
<dbReference type="GeneID" id="25284709"/>
<evidence type="ECO:0000313" key="3">
    <source>
        <dbReference type="Proteomes" id="UP000027920"/>
    </source>
</evidence>
<organism evidence="2 3">
    <name type="scientific">Exophiala aquamarina CBS 119918</name>
    <dbReference type="NCBI Taxonomy" id="1182545"/>
    <lineage>
        <taxon>Eukaryota</taxon>
        <taxon>Fungi</taxon>
        <taxon>Dikarya</taxon>
        <taxon>Ascomycota</taxon>
        <taxon>Pezizomycotina</taxon>
        <taxon>Eurotiomycetes</taxon>
        <taxon>Chaetothyriomycetidae</taxon>
        <taxon>Chaetothyriales</taxon>
        <taxon>Herpotrichiellaceae</taxon>
        <taxon>Exophiala</taxon>
    </lineage>
</organism>
<protein>
    <submittedName>
        <fullName evidence="2">Uncharacterized protein</fullName>
    </submittedName>
</protein>
<keyword evidence="1" id="KW-0812">Transmembrane</keyword>
<keyword evidence="1" id="KW-0472">Membrane</keyword>
<dbReference type="Pfam" id="PF14087">
    <property type="entry name" value="DUF4267"/>
    <property type="match status" value="1"/>
</dbReference>